<gene>
    <name evidence="1" type="ORF">CKO40_14955</name>
</gene>
<reference evidence="1" key="1">
    <citation type="submission" date="2017-08" db="EMBL/GenBank/DDBJ databases">
        <authorList>
            <person name="Imhoff J.F."/>
            <person name="Rahn T."/>
            <person name="Kuenzel S."/>
            <person name="Neulinger S.C."/>
        </authorList>
    </citation>
    <scope>NUCLEOTIDE SEQUENCE</scope>
    <source>
        <strain evidence="1">DSM 11080</strain>
    </source>
</reference>
<evidence type="ECO:0008006" key="3">
    <source>
        <dbReference type="Google" id="ProtNLM"/>
    </source>
</evidence>
<proteinExistence type="predicted"/>
<organism evidence="1 2">
    <name type="scientific">Halochromatium glycolicum</name>
    <dbReference type="NCBI Taxonomy" id="85075"/>
    <lineage>
        <taxon>Bacteria</taxon>
        <taxon>Pseudomonadati</taxon>
        <taxon>Pseudomonadota</taxon>
        <taxon>Gammaproteobacteria</taxon>
        <taxon>Chromatiales</taxon>
        <taxon>Chromatiaceae</taxon>
        <taxon>Halochromatium</taxon>
    </lineage>
</organism>
<protein>
    <recommendedName>
        <fullName evidence="3">DUF484 family protein</fullName>
    </recommendedName>
</protein>
<dbReference type="RefSeq" id="WP_200347043.1">
    <property type="nucleotide sequence ID" value="NZ_NRSJ01000028.1"/>
</dbReference>
<keyword evidence="2" id="KW-1185">Reference proteome</keyword>
<reference evidence="1" key="2">
    <citation type="journal article" date="2020" name="Microorganisms">
        <title>Osmotic Adaptation and Compatible Solute Biosynthesis of Phototrophic Bacteria as Revealed from Genome Analyses.</title>
        <authorList>
            <person name="Imhoff J.F."/>
            <person name="Rahn T."/>
            <person name="Kunzel S."/>
            <person name="Keller A."/>
            <person name="Neulinger S.C."/>
        </authorList>
    </citation>
    <scope>NUCLEOTIDE SEQUENCE</scope>
    <source>
        <strain evidence="1">DSM 11080</strain>
    </source>
</reference>
<dbReference type="AlphaFoldDB" id="A0AAJ0XBD2"/>
<accession>A0AAJ0XBD2</accession>
<dbReference type="Gene3D" id="3.30.450.40">
    <property type="match status" value="1"/>
</dbReference>
<dbReference type="SUPFAM" id="SSF55781">
    <property type="entry name" value="GAF domain-like"/>
    <property type="match status" value="1"/>
</dbReference>
<dbReference type="InterPro" id="IPR029016">
    <property type="entry name" value="GAF-like_dom_sf"/>
</dbReference>
<dbReference type="Pfam" id="PF04340">
    <property type="entry name" value="DUF484"/>
    <property type="match status" value="1"/>
</dbReference>
<dbReference type="Proteomes" id="UP001296776">
    <property type="component" value="Unassembled WGS sequence"/>
</dbReference>
<evidence type="ECO:0000313" key="1">
    <source>
        <dbReference type="EMBL" id="MBK1705817.1"/>
    </source>
</evidence>
<evidence type="ECO:0000313" key="2">
    <source>
        <dbReference type="Proteomes" id="UP001296776"/>
    </source>
</evidence>
<comment type="caution">
    <text evidence="1">The sequence shown here is derived from an EMBL/GenBank/DDBJ whole genome shotgun (WGS) entry which is preliminary data.</text>
</comment>
<dbReference type="InterPro" id="IPR007435">
    <property type="entry name" value="DUF484"/>
</dbReference>
<sequence>MNSRPGEPIPEDDQPAVGDRSVADWLMRHPDFLLRHPEVLAKLNVPHGSGSAVSLIERQVMVLREQLANERGRLNHVVARAREYEVLLQRLHELTLRLILAPDLEHACSALETALRNQFEADAVALKLFPVSAAEHEADPLVRNFIDFIDRDRCLCGPLAPEQTDALFGHLDRVIHSAALVPIRAHEQTGVLAIGSGDPERFSADMATDLLERLGAIAGAKLADLAHREQNQS</sequence>
<name>A0AAJ0XBD2_9GAMM</name>
<dbReference type="PANTHER" id="PTHR38765">
    <property type="entry name" value="DUF484 DOMAIN-CONTAINING PROTEIN"/>
    <property type="match status" value="1"/>
</dbReference>
<dbReference type="EMBL" id="NRSJ01000028">
    <property type="protein sequence ID" value="MBK1705817.1"/>
    <property type="molecule type" value="Genomic_DNA"/>
</dbReference>
<dbReference type="PANTHER" id="PTHR38765:SF1">
    <property type="entry name" value="DUF484 DOMAIN-CONTAINING PROTEIN"/>
    <property type="match status" value="1"/>
</dbReference>